<dbReference type="InterPro" id="IPR012677">
    <property type="entry name" value="Nucleotide-bd_a/b_plait_sf"/>
</dbReference>
<reference evidence="9" key="1">
    <citation type="submission" date="2022-12" db="EMBL/GenBank/DDBJ databases">
        <title>Genome assemblies of Blomia tropicalis.</title>
        <authorList>
            <person name="Cui Y."/>
        </authorList>
    </citation>
    <scope>NUCLEOTIDE SEQUENCE</scope>
    <source>
        <tissue evidence="9">Adult mites</tissue>
    </source>
</reference>
<dbReference type="InterPro" id="IPR035979">
    <property type="entry name" value="RBD_domain_sf"/>
</dbReference>
<dbReference type="EMBL" id="JAPWDV010000003">
    <property type="protein sequence ID" value="KAJ6216906.1"/>
    <property type="molecule type" value="Genomic_DNA"/>
</dbReference>
<dbReference type="OrthoDB" id="439993at2759"/>
<dbReference type="GO" id="GO:0008033">
    <property type="term" value="P:tRNA processing"/>
    <property type="evidence" value="ECO:0007669"/>
    <property type="project" value="TreeGrafter"/>
</dbReference>
<dbReference type="SMART" id="SM00360">
    <property type="entry name" value="RRM"/>
    <property type="match status" value="1"/>
</dbReference>
<feature type="domain" description="HTH La-type RNA-binding" evidence="8">
    <location>
        <begin position="4"/>
        <end position="96"/>
    </location>
</feature>
<dbReference type="InterPro" id="IPR000504">
    <property type="entry name" value="RRM_dom"/>
</dbReference>
<evidence type="ECO:0000256" key="5">
    <source>
        <dbReference type="SAM" id="Coils"/>
    </source>
</evidence>
<dbReference type="GO" id="GO:0045727">
    <property type="term" value="P:positive regulation of translation"/>
    <property type="evidence" value="ECO:0007669"/>
    <property type="project" value="TreeGrafter"/>
</dbReference>
<evidence type="ECO:0000313" key="10">
    <source>
        <dbReference type="Proteomes" id="UP001142055"/>
    </source>
</evidence>
<dbReference type="Pfam" id="PF00076">
    <property type="entry name" value="RRM_1"/>
    <property type="match status" value="1"/>
</dbReference>
<dbReference type="GO" id="GO:0010494">
    <property type="term" value="C:cytoplasmic stress granule"/>
    <property type="evidence" value="ECO:0007669"/>
    <property type="project" value="TreeGrafter"/>
</dbReference>
<dbReference type="OMA" id="FKGCIMV"/>
<dbReference type="Gene3D" id="1.10.10.10">
    <property type="entry name" value="Winged helix-like DNA-binding domain superfamily/Winged helix DNA-binding domain"/>
    <property type="match status" value="1"/>
</dbReference>
<feature type="domain" description="RRM" evidence="7">
    <location>
        <begin position="106"/>
        <end position="192"/>
    </location>
</feature>
<keyword evidence="10" id="KW-1185">Reference proteome</keyword>
<dbReference type="GO" id="GO:0003729">
    <property type="term" value="F:mRNA binding"/>
    <property type="evidence" value="ECO:0007669"/>
    <property type="project" value="TreeGrafter"/>
</dbReference>
<evidence type="ECO:0000256" key="6">
    <source>
        <dbReference type="SAM" id="MobiDB-lite"/>
    </source>
</evidence>
<organism evidence="9 10">
    <name type="scientific">Blomia tropicalis</name>
    <name type="common">Mite</name>
    <dbReference type="NCBI Taxonomy" id="40697"/>
    <lineage>
        <taxon>Eukaryota</taxon>
        <taxon>Metazoa</taxon>
        <taxon>Ecdysozoa</taxon>
        <taxon>Arthropoda</taxon>
        <taxon>Chelicerata</taxon>
        <taxon>Arachnida</taxon>
        <taxon>Acari</taxon>
        <taxon>Acariformes</taxon>
        <taxon>Sarcoptiformes</taxon>
        <taxon>Astigmata</taxon>
        <taxon>Glycyphagoidea</taxon>
        <taxon>Echimyopodidae</taxon>
        <taxon>Blomia</taxon>
    </lineage>
</organism>
<dbReference type="Pfam" id="PF08777">
    <property type="entry name" value="RRM_3"/>
    <property type="match status" value="1"/>
</dbReference>
<dbReference type="CDD" id="cd12291">
    <property type="entry name" value="RRM1_La"/>
    <property type="match status" value="1"/>
</dbReference>
<dbReference type="SMART" id="SM00715">
    <property type="entry name" value="LA"/>
    <property type="match status" value="1"/>
</dbReference>
<name>A0A9Q0RJQ1_BLOTA</name>
<dbReference type="InterPro" id="IPR045180">
    <property type="entry name" value="La_dom_prot"/>
</dbReference>
<keyword evidence="3" id="KW-0539">Nucleus</keyword>
<comment type="subcellular location">
    <subcellularLocation>
        <location evidence="1">Nucleus</location>
    </subcellularLocation>
</comment>
<evidence type="ECO:0000256" key="4">
    <source>
        <dbReference type="PROSITE-ProRule" id="PRU00332"/>
    </source>
</evidence>
<keyword evidence="2 4" id="KW-0694">RNA-binding</keyword>
<dbReference type="InterPro" id="IPR036388">
    <property type="entry name" value="WH-like_DNA-bd_sf"/>
</dbReference>
<dbReference type="GO" id="GO:0005829">
    <property type="term" value="C:cytosol"/>
    <property type="evidence" value="ECO:0007669"/>
    <property type="project" value="TreeGrafter"/>
</dbReference>
<dbReference type="Gene3D" id="3.30.70.330">
    <property type="match status" value="2"/>
</dbReference>
<dbReference type="Pfam" id="PF05383">
    <property type="entry name" value="La"/>
    <property type="match status" value="1"/>
</dbReference>
<sequence>MVTSTENEQVEQKIINQVEYYFGNFNLKRDKFMQNEVKENDGWFPIEKLLTFNRLKTLTGDKDEVIKCIKKSTSGLLELNENETKLRRITPMPEESEEYIKELNLRTLHLKGFPTDSVLDDIMQFCSKFGKVESIEMRRDRRKEHAFKGCIMVTFDSKDDAQKILDSEEELKYNENVLMKENKETYFQRKKAFYESKANKAKESKEVDVIKTKGAILNVNGFNKDMRFMDVKNELSKISKVAFVSSVNEQSECKIRFYEEDGAKLVFKTLKEKVENLEDECEKFSVEICGQKVEVSLPSEAQEKEFWTEYQNNSNTNRKGQKGKKRSHGGYNGKNKRFRN</sequence>
<protein>
    <submittedName>
        <fullName evidence="9">Uncharacterized protein</fullName>
    </submittedName>
</protein>
<dbReference type="InterPro" id="IPR014886">
    <property type="entry name" value="La_xRRM"/>
</dbReference>
<feature type="coiled-coil region" evidence="5">
    <location>
        <begin position="260"/>
        <end position="287"/>
    </location>
</feature>
<feature type="region of interest" description="Disordered" evidence="6">
    <location>
        <begin position="306"/>
        <end position="340"/>
    </location>
</feature>
<dbReference type="PANTHER" id="PTHR22792">
    <property type="entry name" value="LUPUS LA PROTEIN-RELATED"/>
    <property type="match status" value="1"/>
</dbReference>
<dbReference type="PANTHER" id="PTHR22792:SF166">
    <property type="entry name" value="LUPUS LA PROTEIN HOMOLOG"/>
    <property type="match status" value="1"/>
</dbReference>
<dbReference type="GO" id="GO:0005634">
    <property type="term" value="C:nucleus"/>
    <property type="evidence" value="ECO:0007669"/>
    <property type="project" value="UniProtKB-SubCell"/>
</dbReference>
<evidence type="ECO:0000256" key="3">
    <source>
        <dbReference type="ARBA" id="ARBA00023242"/>
    </source>
</evidence>
<gene>
    <name evidence="9" type="ORF">RDWZM_008063</name>
</gene>
<evidence type="ECO:0000259" key="7">
    <source>
        <dbReference type="PROSITE" id="PS50102"/>
    </source>
</evidence>
<dbReference type="InterPro" id="IPR036390">
    <property type="entry name" value="WH_DNA-bd_sf"/>
</dbReference>
<dbReference type="GO" id="GO:1990904">
    <property type="term" value="C:ribonucleoprotein complex"/>
    <property type="evidence" value="ECO:0007669"/>
    <property type="project" value="InterPro"/>
</dbReference>
<evidence type="ECO:0000259" key="8">
    <source>
        <dbReference type="PROSITE" id="PS50961"/>
    </source>
</evidence>
<dbReference type="InterPro" id="IPR002344">
    <property type="entry name" value="Lupus_La"/>
</dbReference>
<dbReference type="PROSITE" id="PS50961">
    <property type="entry name" value="HTH_LA"/>
    <property type="match status" value="1"/>
</dbReference>
<feature type="compositionally biased region" description="Basic residues" evidence="6">
    <location>
        <begin position="319"/>
        <end position="340"/>
    </location>
</feature>
<dbReference type="PROSITE" id="PS50102">
    <property type="entry name" value="RRM"/>
    <property type="match status" value="1"/>
</dbReference>
<proteinExistence type="predicted"/>
<dbReference type="AlphaFoldDB" id="A0A9Q0RJQ1"/>
<dbReference type="Proteomes" id="UP001142055">
    <property type="component" value="Chromosome 3"/>
</dbReference>
<dbReference type="PRINTS" id="PR00302">
    <property type="entry name" value="LUPUSLA"/>
</dbReference>
<evidence type="ECO:0000256" key="2">
    <source>
        <dbReference type="ARBA" id="ARBA00022884"/>
    </source>
</evidence>
<comment type="caution">
    <text evidence="9">The sequence shown here is derived from an EMBL/GenBank/DDBJ whole genome shotgun (WGS) entry which is preliminary data.</text>
</comment>
<accession>A0A9Q0RJQ1</accession>
<keyword evidence="5" id="KW-0175">Coiled coil</keyword>
<evidence type="ECO:0000256" key="1">
    <source>
        <dbReference type="ARBA" id="ARBA00004123"/>
    </source>
</evidence>
<dbReference type="SUPFAM" id="SSF54928">
    <property type="entry name" value="RNA-binding domain, RBD"/>
    <property type="match status" value="1"/>
</dbReference>
<evidence type="ECO:0000313" key="9">
    <source>
        <dbReference type="EMBL" id="KAJ6216906.1"/>
    </source>
</evidence>
<dbReference type="SUPFAM" id="SSF46785">
    <property type="entry name" value="Winged helix' DNA-binding domain"/>
    <property type="match status" value="1"/>
</dbReference>
<feature type="compositionally biased region" description="Polar residues" evidence="6">
    <location>
        <begin position="309"/>
        <end position="318"/>
    </location>
</feature>
<dbReference type="InterPro" id="IPR006630">
    <property type="entry name" value="La_HTH"/>
</dbReference>